<dbReference type="Proteomes" id="UP001291623">
    <property type="component" value="Unassembled WGS sequence"/>
</dbReference>
<reference evidence="2" key="1">
    <citation type="submission" date="2023-12" db="EMBL/GenBank/DDBJ databases">
        <title>Genome assembly of Anisodus tanguticus.</title>
        <authorList>
            <person name="Wang Y.-J."/>
        </authorList>
    </citation>
    <scope>NUCLEOTIDE SEQUENCE</scope>
    <source>
        <strain evidence="2">KB-2021</strain>
        <tissue evidence="2">Leaf</tissue>
    </source>
</reference>
<sequence length="124" mass="13921">MISQVLKNQDKFDANIKELNNLISSHSTSIKQLESQFGKIASTLNPRQKGTLPSDMVGNPRNEGVSHCLTISTRSGKVLEESKMPMDIVDRVAVEKLKKSDEKMVDDFVLIEDKSDDKEKVDEE</sequence>
<protein>
    <submittedName>
        <fullName evidence="2">Uncharacterized protein</fullName>
    </submittedName>
</protein>
<comment type="caution">
    <text evidence="2">The sequence shown here is derived from an EMBL/GenBank/DDBJ whole genome shotgun (WGS) entry which is preliminary data.</text>
</comment>
<evidence type="ECO:0000313" key="2">
    <source>
        <dbReference type="EMBL" id="KAK4364382.1"/>
    </source>
</evidence>
<feature type="region of interest" description="Disordered" evidence="1">
    <location>
        <begin position="44"/>
        <end position="66"/>
    </location>
</feature>
<dbReference type="EMBL" id="JAVYJV010000008">
    <property type="protein sequence ID" value="KAK4364382.1"/>
    <property type="molecule type" value="Genomic_DNA"/>
</dbReference>
<proteinExistence type="predicted"/>
<keyword evidence="3" id="KW-1185">Reference proteome</keyword>
<organism evidence="2 3">
    <name type="scientific">Anisodus tanguticus</name>
    <dbReference type="NCBI Taxonomy" id="243964"/>
    <lineage>
        <taxon>Eukaryota</taxon>
        <taxon>Viridiplantae</taxon>
        <taxon>Streptophyta</taxon>
        <taxon>Embryophyta</taxon>
        <taxon>Tracheophyta</taxon>
        <taxon>Spermatophyta</taxon>
        <taxon>Magnoliopsida</taxon>
        <taxon>eudicotyledons</taxon>
        <taxon>Gunneridae</taxon>
        <taxon>Pentapetalae</taxon>
        <taxon>asterids</taxon>
        <taxon>lamiids</taxon>
        <taxon>Solanales</taxon>
        <taxon>Solanaceae</taxon>
        <taxon>Solanoideae</taxon>
        <taxon>Hyoscyameae</taxon>
        <taxon>Anisodus</taxon>
    </lineage>
</organism>
<gene>
    <name evidence="2" type="ORF">RND71_015740</name>
</gene>
<evidence type="ECO:0000313" key="3">
    <source>
        <dbReference type="Proteomes" id="UP001291623"/>
    </source>
</evidence>
<accession>A0AAE1S7N5</accession>
<evidence type="ECO:0000256" key="1">
    <source>
        <dbReference type="SAM" id="MobiDB-lite"/>
    </source>
</evidence>
<name>A0AAE1S7N5_9SOLA</name>
<dbReference type="AlphaFoldDB" id="A0AAE1S7N5"/>